<comment type="catalytic activity">
    <reaction evidence="6">
        <text>uridine(746) in 23S rRNA = pseudouridine(746) in 23S rRNA</text>
        <dbReference type="Rhea" id="RHEA:42548"/>
        <dbReference type="Rhea" id="RHEA-COMP:10109"/>
        <dbReference type="Rhea" id="RHEA-COMP:10110"/>
        <dbReference type="ChEBI" id="CHEBI:65314"/>
        <dbReference type="ChEBI" id="CHEBI:65315"/>
        <dbReference type="EC" id="5.4.99.29"/>
    </reaction>
</comment>
<evidence type="ECO:0000256" key="7">
    <source>
        <dbReference type="ARBA" id="ARBA00037305"/>
    </source>
</evidence>
<evidence type="ECO:0000259" key="16">
    <source>
        <dbReference type="Pfam" id="PF00849"/>
    </source>
</evidence>
<dbReference type="Gene3D" id="3.30.2350.10">
    <property type="entry name" value="Pseudouridine synthase"/>
    <property type="match status" value="1"/>
</dbReference>
<dbReference type="PANTHER" id="PTHR21600:SF91">
    <property type="entry name" value="DUAL-SPECIFICITY RNA PSEUDOURIDINE SYNTHASE RLUA"/>
    <property type="match status" value="1"/>
</dbReference>
<keyword evidence="2" id="KW-0698">rRNA processing</keyword>
<dbReference type="InterPro" id="IPR020103">
    <property type="entry name" value="PsdUridine_synth_cat_dom_sf"/>
</dbReference>
<dbReference type="EC" id="5.4.99.28" evidence="8"/>
<dbReference type="Proteomes" id="UP000199424">
    <property type="component" value="Unassembled WGS sequence"/>
</dbReference>
<organism evidence="17 18">
    <name type="scientific">Pseudidiomarina maritima</name>
    <dbReference type="NCBI Taxonomy" id="519453"/>
    <lineage>
        <taxon>Bacteria</taxon>
        <taxon>Pseudomonadati</taxon>
        <taxon>Pseudomonadota</taxon>
        <taxon>Gammaproteobacteria</taxon>
        <taxon>Alteromonadales</taxon>
        <taxon>Idiomarinaceae</taxon>
        <taxon>Pseudidiomarina</taxon>
    </lineage>
</organism>
<evidence type="ECO:0000256" key="3">
    <source>
        <dbReference type="ARBA" id="ARBA00022694"/>
    </source>
</evidence>
<evidence type="ECO:0000256" key="5">
    <source>
        <dbReference type="ARBA" id="ARBA00036184"/>
    </source>
</evidence>
<name>A0A1I6HXM2_9GAMM</name>
<comment type="catalytic activity">
    <reaction evidence="5">
        <text>uridine(32) in tRNA = pseudouridine(32) in tRNA</text>
        <dbReference type="Rhea" id="RHEA:42544"/>
        <dbReference type="Rhea" id="RHEA-COMP:10107"/>
        <dbReference type="Rhea" id="RHEA-COMP:10108"/>
        <dbReference type="ChEBI" id="CHEBI:65314"/>
        <dbReference type="ChEBI" id="CHEBI:65315"/>
        <dbReference type="EC" id="5.4.99.28"/>
    </reaction>
</comment>
<dbReference type="PANTHER" id="PTHR21600">
    <property type="entry name" value="MITOCHONDRIAL RNA PSEUDOURIDINE SYNTHASE"/>
    <property type="match status" value="1"/>
</dbReference>
<keyword evidence="3" id="KW-0819">tRNA processing</keyword>
<evidence type="ECO:0000256" key="15">
    <source>
        <dbReference type="ARBA" id="ARBA00043143"/>
    </source>
</evidence>
<keyword evidence="4" id="KW-0413">Isomerase</keyword>
<comment type="similarity">
    <text evidence="1">Belongs to the pseudouridine synthase RluA family.</text>
</comment>
<feature type="domain" description="Pseudouridine synthase RsuA/RluA-like" evidence="16">
    <location>
        <begin position="22"/>
        <end position="169"/>
    </location>
</feature>
<evidence type="ECO:0000256" key="8">
    <source>
        <dbReference type="ARBA" id="ARBA00038944"/>
    </source>
</evidence>
<protein>
    <recommendedName>
        <fullName evidence="10">Dual-specificity RNA pseudouridine synthase RluA</fullName>
        <ecNumber evidence="8">5.4.99.28</ecNumber>
        <ecNumber evidence="9">5.4.99.29</ecNumber>
    </recommendedName>
    <alternativeName>
        <fullName evidence="11">23S rRNA pseudouridine(746) synthase</fullName>
    </alternativeName>
    <alternativeName>
        <fullName evidence="14">Ribosomal large subunit pseudouridine synthase A</fullName>
    </alternativeName>
    <alternativeName>
        <fullName evidence="13">rRNA pseudouridylate synthase A</fullName>
    </alternativeName>
    <alternativeName>
        <fullName evidence="15">rRNA-uridine isomerase A</fullName>
    </alternativeName>
    <alternativeName>
        <fullName evidence="12">tRNA pseudouridine(32) synthase</fullName>
    </alternativeName>
</protein>
<evidence type="ECO:0000313" key="18">
    <source>
        <dbReference type="Proteomes" id="UP000199424"/>
    </source>
</evidence>
<reference evidence="18" key="1">
    <citation type="submission" date="2016-10" db="EMBL/GenBank/DDBJ databases">
        <authorList>
            <person name="Varghese N."/>
            <person name="Submissions S."/>
        </authorList>
    </citation>
    <scope>NUCLEOTIDE SEQUENCE [LARGE SCALE GENOMIC DNA]</scope>
    <source>
        <strain evidence="18">CGMCC 1.7285</strain>
    </source>
</reference>
<dbReference type="GO" id="GO:0160142">
    <property type="term" value="F:23S rRNA pseudouridine(746) synthase activity"/>
    <property type="evidence" value="ECO:0007669"/>
    <property type="project" value="UniProtKB-EC"/>
</dbReference>
<dbReference type="EMBL" id="FOYU01000004">
    <property type="protein sequence ID" value="SFR59158.1"/>
    <property type="molecule type" value="Genomic_DNA"/>
</dbReference>
<sequence length="218" mass="24632">MTLFHYAPPITPYLNIIYSDNDVVVINKPSGLLSVPGKAIEHRDSTWFRLERSCPNIRVIHRLDMATSGLLVFARNKVAQASLQRQFERRTVAKRYRAMVWGNLPAQRGAIELPLRCDWPNRPRQMVDLVLGKPALTFYQVIGHHSHGDIVGLTPYTGRSHQLRVHMQALGTPILGDKFYASAEGYAAAERLLLHAEHLAFDHPSSGERLVFNCPAEF</sequence>
<dbReference type="InterPro" id="IPR050188">
    <property type="entry name" value="RluA_PseudoU_synthase"/>
</dbReference>
<dbReference type="GO" id="GO:0000455">
    <property type="term" value="P:enzyme-directed rRNA pseudouridine synthesis"/>
    <property type="evidence" value="ECO:0007669"/>
    <property type="project" value="TreeGrafter"/>
</dbReference>
<dbReference type="RefSeq" id="WP_092858548.1">
    <property type="nucleotide sequence ID" value="NZ_FOYU01000004.1"/>
</dbReference>
<evidence type="ECO:0000256" key="6">
    <source>
        <dbReference type="ARBA" id="ARBA00036916"/>
    </source>
</evidence>
<evidence type="ECO:0000256" key="13">
    <source>
        <dbReference type="ARBA" id="ARBA00042844"/>
    </source>
</evidence>
<dbReference type="EC" id="5.4.99.29" evidence="9"/>
<proteinExistence type="inferred from homology"/>
<dbReference type="SUPFAM" id="SSF55120">
    <property type="entry name" value="Pseudouridine synthase"/>
    <property type="match status" value="1"/>
</dbReference>
<evidence type="ECO:0000256" key="11">
    <source>
        <dbReference type="ARBA" id="ARBA00041266"/>
    </source>
</evidence>
<dbReference type="PROSITE" id="PS01129">
    <property type="entry name" value="PSI_RLU"/>
    <property type="match status" value="1"/>
</dbReference>
<dbReference type="InterPro" id="IPR006224">
    <property type="entry name" value="PsdUridine_synth_RluA-like_CS"/>
</dbReference>
<dbReference type="AlphaFoldDB" id="A0A1I6HXM2"/>
<evidence type="ECO:0000313" key="17">
    <source>
        <dbReference type="EMBL" id="SFR59158.1"/>
    </source>
</evidence>
<gene>
    <name evidence="17" type="ORF">SAMN04488070_2223</name>
</gene>
<dbReference type="GO" id="GO:0160151">
    <property type="term" value="F:tRNA pseudouridine(32) synthase activity"/>
    <property type="evidence" value="ECO:0007669"/>
    <property type="project" value="UniProtKB-EC"/>
</dbReference>
<evidence type="ECO:0000256" key="1">
    <source>
        <dbReference type="ARBA" id="ARBA00010876"/>
    </source>
</evidence>
<evidence type="ECO:0000256" key="10">
    <source>
        <dbReference type="ARBA" id="ARBA00039988"/>
    </source>
</evidence>
<dbReference type="GO" id="GO:0008033">
    <property type="term" value="P:tRNA processing"/>
    <property type="evidence" value="ECO:0007669"/>
    <property type="project" value="UniProtKB-KW"/>
</dbReference>
<dbReference type="GO" id="GO:0003723">
    <property type="term" value="F:RNA binding"/>
    <property type="evidence" value="ECO:0007669"/>
    <property type="project" value="InterPro"/>
</dbReference>
<dbReference type="InterPro" id="IPR006145">
    <property type="entry name" value="PsdUridine_synth_RsuA/RluA"/>
</dbReference>
<keyword evidence="18" id="KW-1185">Reference proteome</keyword>
<evidence type="ECO:0000256" key="2">
    <source>
        <dbReference type="ARBA" id="ARBA00022552"/>
    </source>
</evidence>
<evidence type="ECO:0000256" key="12">
    <source>
        <dbReference type="ARBA" id="ARBA00042372"/>
    </source>
</evidence>
<comment type="function">
    <text evidence="7">Dual specificity enzyme that catalyzes the synthesis of pseudouridine from uracil-746 in 23S ribosomal RNA and from uracil-32 in the anticodon stem and loop of transfer RNAs.</text>
</comment>
<evidence type="ECO:0000256" key="4">
    <source>
        <dbReference type="ARBA" id="ARBA00023235"/>
    </source>
</evidence>
<dbReference type="Pfam" id="PF00849">
    <property type="entry name" value="PseudoU_synth_2"/>
    <property type="match status" value="1"/>
</dbReference>
<accession>A0A1I6HXM2</accession>
<dbReference type="CDD" id="cd02869">
    <property type="entry name" value="PseudoU_synth_RluA_like"/>
    <property type="match status" value="1"/>
</dbReference>
<evidence type="ECO:0000256" key="14">
    <source>
        <dbReference type="ARBA" id="ARBA00042883"/>
    </source>
</evidence>
<evidence type="ECO:0000256" key="9">
    <source>
        <dbReference type="ARBA" id="ARBA00038945"/>
    </source>
</evidence>